<dbReference type="AlphaFoldDB" id="W0RGB0"/>
<reference evidence="1 2" key="1">
    <citation type="journal article" date="2014" name="Genome Announc.">
        <title>Genome Sequence and Methylome of Soil Bacterium Gemmatirosa kalamazoonensis KBS708T, a Member of the Rarely Cultivated Gemmatimonadetes Phylum.</title>
        <authorList>
            <person name="Debruyn J.M."/>
            <person name="Radosevich M."/>
            <person name="Wommack K.E."/>
            <person name="Polson S.W."/>
            <person name="Hauser L.J."/>
            <person name="Fawaz M.N."/>
            <person name="Korlach J."/>
            <person name="Tsai Y.C."/>
        </authorList>
    </citation>
    <scope>NUCLEOTIDE SEQUENCE [LARGE SCALE GENOMIC DNA]</scope>
    <source>
        <strain evidence="1 2">KBS708</strain>
    </source>
</reference>
<evidence type="ECO:0000313" key="1">
    <source>
        <dbReference type="EMBL" id="AHG89811.1"/>
    </source>
</evidence>
<dbReference type="RefSeq" id="WP_148306264.1">
    <property type="nucleotide sequence ID" value="NZ_CP007128.1"/>
</dbReference>
<protein>
    <submittedName>
        <fullName evidence="1">Uncharacterized protein</fullName>
    </submittedName>
</protein>
<name>W0RGB0_9BACT</name>
<dbReference type="eggNOG" id="COG1600">
    <property type="taxonomic scope" value="Bacteria"/>
</dbReference>
<dbReference type="EMBL" id="CP007128">
    <property type="protein sequence ID" value="AHG89811.1"/>
    <property type="molecule type" value="Genomic_DNA"/>
</dbReference>
<organism evidence="1 2">
    <name type="scientific">Gemmatirosa kalamazoonensis</name>
    <dbReference type="NCBI Taxonomy" id="861299"/>
    <lineage>
        <taxon>Bacteria</taxon>
        <taxon>Pseudomonadati</taxon>
        <taxon>Gemmatimonadota</taxon>
        <taxon>Gemmatimonadia</taxon>
        <taxon>Gemmatimonadales</taxon>
        <taxon>Gemmatimonadaceae</taxon>
        <taxon>Gemmatirosa</taxon>
    </lineage>
</organism>
<proteinExistence type="predicted"/>
<gene>
    <name evidence="1" type="ORF">J421_2274</name>
</gene>
<dbReference type="STRING" id="861299.J421_2274"/>
<accession>W0RGB0</accession>
<dbReference type="KEGG" id="gba:J421_2274"/>
<sequence length="108" mass="11812">MATRGATIRHCSQDVCPWNGRFARALPNDSPYAAREALGGKDARQLARELLGMWQPEFPAAFRGSPMKRAKLRGLKRNTAVVLGSDDAVTQPAHVADDRRGKQVGVQD</sequence>
<dbReference type="OrthoDB" id="9784571at2"/>
<keyword evidence="2" id="KW-1185">Reference proteome</keyword>
<evidence type="ECO:0000313" key="2">
    <source>
        <dbReference type="Proteomes" id="UP000019151"/>
    </source>
</evidence>
<dbReference type="InParanoid" id="W0RGB0"/>
<dbReference type="HOGENOM" id="CLU_2193181_0_0_0"/>
<dbReference type="Proteomes" id="UP000019151">
    <property type="component" value="Chromosome"/>
</dbReference>